<dbReference type="RefSeq" id="WP_241058845.1">
    <property type="nucleotide sequence ID" value="NZ_JAKWJU010000002.1"/>
</dbReference>
<organism evidence="8 9">
    <name type="scientific">Streptomyces marispadix</name>
    <dbReference type="NCBI Taxonomy" id="2922868"/>
    <lineage>
        <taxon>Bacteria</taxon>
        <taxon>Bacillati</taxon>
        <taxon>Actinomycetota</taxon>
        <taxon>Actinomycetes</taxon>
        <taxon>Kitasatosporales</taxon>
        <taxon>Streptomycetaceae</taxon>
        <taxon>Streptomyces</taxon>
    </lineage>
</organism>
<keyword evidence="9" id="KW-1185">Reference proteome</keyword>
<dbReference type="NCBIfam" id="TIGR00675">
    <property type="entry name" value="dcm"/>
    <property type="match status" value="1"/>
</dbReference>
<evidence type="ECO:0000256" key="4">
    <source>
        <dbReference type="ARBA" id="ARBA00022747"/>
    </source>
</evidence>
<evidence type="ECO:0000256" key="2">
    <source>
        <dbReference type="ARBA" id="ARBA00022679"/>
    </source>
</evidence>
<dbReference type="InterPro" id="IPR001525">
    <property type="entry name" value="C5_MeTfrase"/>
</dbReference>
<dbReference type="GO" id="GO:0008168">
    <property type="term" value="F:methyltransferase activity"/>
    <property type="evidence" value="ECO:0007669"/>
    <property type="project" value="UniProtKB-KW"/>
</dbReference>
<dbReference type="PANTHER" id="PTHR10629:SF52">
    <property type="entry name" value="DNA (CYTOSINE-5)-METHYLTRANSFERASE 1"/>
    <property type="match status" value="1"/>
</dbReference>
<evidence type="ECO:0000256" key="1">
    <source>
        <dbReference type="ARBA" id="ARBA00022603"/>
    </source>
</evidence>
<evidence type="ECO:0000313" key="9">
    <source>
        <dbReference type="Proteomes" id="UP001166784"/>
    </source>
</evidence>
<dbReference type="Gene3D" id="3.90.120.10">
    <property type="entry name" value="DNA Methylase, subunit A, domain 2"/>
    <property type="match status" value="1"/>
</dbReference>
<dbReference type="SUPFAM" id="SSF53335">
    <property type="entry name" value="S-adenosyl-L-methionine-dependent methyltransferases"/>
    <property type="match status" value="1"/>
</dbReference>
<reference evidence="8" key="1">
    <citation type="submission" date="2022-03" db="EMBL/GenBank/DDBJ databases">
        <authorList>
            <person name="Santos J.D.N."/>
            <person name="Kallscheuer N."/>
            <person name="Jogler C."/>
            <person name="Lage O.M."/>
        </authorList>
    </citation>
    <scope>NUCLEOTIDE SEQUENCE</scope>
    <source>
        <strain evidence="8">M600PL45_2</strain>
    </source>
</reference>
<dbReference type="PANTHER" id="PTHR10629">
    <property type="entry name" value="CYTOSINE-SPECIFIC METHYLTRANSFERASE"/>
    <property type="match status" value="1"/>
</dbReference>
<comment type="catalytic activity">
    <reaction evidence="7">
        <text>a 2'-deoxycytidine in DNA + S-adenosyl-L-methionine = a 5-methyl-2'-deoxycytidine in DNA + S-adenosyl-L-homocysteine + H(+)</text>
        <dbReference type="Rhea" id="RHEA:13681"/>
        <dbReference type="Rhea" id="RHEA-COMP:11369"/>
        <dbReference type="Rhea" id="RHEA-COMP:11370"/>
        <dbReference type="ChEBI" id="CHEBI:15378"/>
        <dbReference type="ChEBI" id="CHEBI:57856"/>
        <dbReference type="ChEBI" id="CHEBI:59789"/>
        <dbReference type="ChEBI" id="CHEBI:85452"/>
        <dbReference type="ChEBI" id="CHEBI:85454"/>
        <dbReference type="EC" id="2.1.1.37"/>
    </reaction>
</comment>
<feature type="active site" evidence="5">
    <location>
        <position position="97"/>
    </location>
</feature>
<evidence type="ECO:0000313" key="8">
    <source>
        <dbReference type="EMBL" id="MCH6160820.1"/>
    </source>
</evidence>
<keyword evidence="3 5" id="KW-0949">S-adenosyl-L-methionine</keyword>
<keyword evidence="1 5" id="KW-0489">Methyltransferase</keyword>
<comment type="similarity">
    <text evidence="5 6">Belongs to the class I-like SAM-binding methyltransferase superfamily. C5-methyltransferase family.</text>
</comment>
<comment type="caution">
    <text evidence="8">The sequence shown here is derived from an EMBL/GenBank/DDBJ whole genome shotgun (WGS) entry which is preliminary data.</text>
</comment>
<evidence type="ECO:0000256" key="6">
    <source>
        <dbReference type="RuleBase" id="RU000416"/>
    </source>
</evidence>
<reference evidence="8" key="2">
    <citation type="journal article" date="2023" name="Int. J. Syst. Evol. Microbiol.">
        <title>Streptomyces marispadix sp. nov., isolated from marine beach sediment of the Northern Coast of Portugal.</title>
        <authorList>
            <person name="dos Santos J.D.N."/>
            <person name="Vitorino I.R."/>
            <person name="Kallscheuer N."/>
            <person name="Srivastava A."/>
            <person name="Krautwurst S."/>
            <person name="Marz M."/>
            <person name="Jogler C."/>
            <person name="Lobo Da Cunha A."/>
            <person name="Catita J."/>
            <person name="Goncalves H."/>
            <person name="Gonzalez I."/>
            <person name="Reyes F."/>
            <person name="Lage O.M."/>
        </authorList>
    </citation>
    <scope>NUCLEOTIDE SEQUENCE</scope>
    <source>
        <strain evidence="8">M600PL45_2</strain>
    </source>
</reference>
<dbReference type="Pfam" id="PF00145">
    <property type="entry name" value="DNA_methylase"/>
    <property type="match status" value="1"/>
</dbReference>
<dbReference type="Gene3D" id="3.40.50.150">
    <property type="entry name" value="Vaccinia Virus protein VP39"/>
    <property type="match status" value="1"/>
</dbReference>
<evidence type="ECO:0000256" key="3">
    <source>
        <dbReference type="ARBA" id="ARBA00022691"/>
    </source>
</evidence>
<evidence type="ECO:0000256" key="5">
    <source>
        <dbReference type="PROSITE-ProRule" id="PRU01016"/>
    </source>
</evidence>
<name>A0ABS9SX17_9ACTN</name>
<keyword evidence="4" id="KW-0680">Restriction system</keyword>
<gene>
    <name evidence="8" type="ORF">MMA15_10535</name>
</gene>
<dbReference type="PROSITE" id="PS00094">
    <property type="entry name" value="C5_MTASE_1"/>
    <property type="match status" value="1"/>
</dbReference>
<dbReference type="EC" id="2.1.1.37" evidence="7"/>
<dbReference type="PROSITE" id="PS51679">
    <property type="entry name" value="SAM_MT_C5"/>
    <property type="match status" value="1"/>
</dbReference>
<dbReference type="InterPro" id="IPR031303">
    <property type="entry name" value="C5_meth_CS"/>
</dbReference>
<dbReference type="GO" id="GO:0032259">
    <property type="term" value="P:methylation"/>
    <property type="evidence" value="ECO:0007669"/>
    <property type="project" value="UniProtKB-KW"/>
</dbReference>
<dbReference type="InterPro" id="IPR018117">
    <property type="entry name" value="C5_DNA_meth_AS"/>
</dbReference>
<keyword evidence="2 5" id="KW-0808">Transferase</keyword>
<dbReference type="Proteomes" id="UP001166784">
    <property type="component" value="Unassembled WGS sequence"/>
</dbReference>
<dbReference type="EMBL" id="JAKWJU010000002">
    <property type="protein sequence ID" value="MCH6160820.1"/>
    <property type="molecule type" value="Genomic_DNA"/>
</dbReference>
<proteinExistence type="inferred from homology"/>
<accession>A0ABS9SX17</accession>
<protein>
    <recommendedName>
        <fullName evidence="7">Cytosine-specific methyltransferase</fullName>
        <ecNumber evidence="7">2.1.1.37</ecNumber>
    </recommendedName>
</protein>
<dbReference type="PROSITE" id="PS00095">
    <property type="entry name" value="C5_MTASE_2"/>
    <property type="match status" value="1"/>
</dbReference>
<dbReference type="InterPro" id="IPR050390">
    <property type="entry name" value="C5-Methyltransferase"/>
</dbReference>
<sequence>MGGNTPKLTSIEICAGAGGQAVGLHAANFRHLALVEIDKHAVQTLRANIKNKHTKGWKWERANCKIFDKDVKDFQPFKILPELEKGKLDLLAGGVPCPPFSIAGKQLGQDDERDLFPKFLDLVRELEPRAVMIENVRGLKEPADRFRTYRKGIIKQLREAGYVVCGWEILEAADFGVPQLRPRAILVAIRKDCHRGFTWPKGGDFRTKTVFQALDDTMRRRCGIGRYEAPELKTTEQCNLAEKAYVQWQRKARNAPVGIAPTLVGGSKIHGGADLGPTRAKKAWEAFGVNGLGVANEKRDRNFEKDLDRDLLDLNKGIMLSVAQAALIQGFPKYWVFEGAKTARYRQVGNAFPPPVAEAVGRAIAEALGRTGELTQGPILDDDKYEDVPTQQPLPLGVDDSVRINGEAAAHRLAVLKQTRETMVVAGPESATARYSSLAATSDR</sequence>
<dbReference type="PRINTS" id="PR00105">
    <property type="entry name" value="C5METTRFRASE"/>
</dbReference>
<dbReference type="InterPro" id="IPR029063">
    <property type="entry name" value="SAM-dependent_MTases_sf"/>
</dbReference>
<evidence type="ECO:0000256" key="7">
    <source>
        <dbReference type="RuleBase" id="RU000417"/>
    </source>
</evidence>